<organism evidence="2 3">
    <name type="scientific">Leptidea sinapis</name>
    <dbReference type="NCBI Taxonomy" id="189913"/>
    <lineage>
        <taxon>Eukaryota</taxon>
        <taxon>Metazoa</taxon>
        <taxon>Ecdysozoa</taxon>
        <taxon>Arthropoda</taxon>
        <taxon>Hexapoda</taxon>
        <taxon>Insecta</taxon>
        <taxon>Pterygota</taxon>
        <taxon>Neoptera</taxon>
        <taxon>Endopterygota</taxon>
        <taxon>Lepidoptera</taxon>
        <taxon>Glossata</taxon>
        <taxon>Ditrysia</taxon>
        <taxon>Papilionoidea</taxon>
        <taxon>Pieridae</taxon>
        <taxon>Dismorphiinae</taxon>
        <taxon>Leptidea</taxon>
    </lineage>
</organism>
<keyword evidence="3" id="KW-1185">Reference proteome</keyword>
<gene>
    <name evidence="2" type="ORF">LSINAPIS_LOCUS14096</name>
</gene>
<sequence length="64" mass="7471">MLSKSFDGQALRGTMDDERPNEHVDEPYFLIRQIDRSSTKVLSTSEMLHIDIEPGKLMDRHRAR</sequence>
<feature type="region of interest" description="Disordered" evidence="1">
    <location>
        <begin position="1"/>
        <end position="21"/>
    </location>
</feature>
<dbReference type="Proteomes" id="UP000324832">
    <property type="component" value="Unassembled WGS sequence"/>
</dbReference>
<name>A0A5E4R1T8_9NEOP</name>
<dbReference type="AlphaFoldDB" id="A0A5E4R1T8"/>
<reference evidence="2 3" key="1">
    <citation type="submission" date="2017-07" db="EMBL/GenBank/DDBJ databases">
        <authorList>
            <person name="Talla V."/>
            <person name="Backstrom N."/>
        </authorList>
    </citation>
    <scope>NUCLEOTIDE SEQUENCE [LARGE SCALE GENOMIC DNA]</scope>
</reference>
<evidence type="ECO:0000313" key="3">
    <source>
        <dbReference type="Proteomes" id="UP000324832"/>
    </source>
</evidence>
<proteinExistence type="predicted"/>
<evidence type="ECO:0000313" key="2">
    <source>
        <dbReference type="EMBL" id="VVD04317.1"/>
    </source>
</evidence>
<dbReference type="EMBL" id="FZQP02006856">
    <property type="protein sequence ID" value="VVD04317.1"/>
    <property type="molecule type" value="Genomic_DNA"/>
</dbReference>
<protein>
    <submittedName>
        <fullName evidence="2">Uncharacterized protein</fullName>
    </submittedName>
</protein>
<evidence type="ECO:0000256" key="1">
    <source>
        <dbReference type="SAM" id="MobiDB-lite"/>
    </source>
</evidence>
<accession>A0A5E4R1T8</accession>